<dbReference type="PANTHER" id="PTHR30336">
    <property type="entry name" value="INNER MEMBRANE PROTEIN, PROBABLE PERMEASE"/>
    <property type="match status" value="1"/>
</dbReference>
<proteinExistence type="predicted"/>
<comment type="caution">
    <text evidence="3">The sequence shown here is derived from an EMBL/GenBank/DDBJ whole genome shotgun (WGS) entry which is preliminary data.</text>
</comment>
<evidence type="ECO:0000259" key="2">
    <source>
        <dbReference type="Pfam" id="PF02698"/>
    </source>
</evidence>
<dbReference type="EMBL" id="JAHEPS010000001">
    <property type="protein sequence ID" value="MBT1442974.1"/>
    <property type="molecule type" value="Genomic_DNA"/>
</dbReference>
<keyword evidence="1" id="KW-0812">Transmembrane</keyword>
<dbReference type="InterPro" id="IPR051599">
    <property type="entry name" value="Cell_Envelope_Assoc"/>
</dbReference>
<feature type="domain" description="DUF218" evidence="2">
    <location>
        <begin position="81"/>
        <end position="236"/>
    </location>
</feature>
<dbReference type="Pfam" id="PF02698">
    <property type="entry name" value="DUF218"/>
    <property type="match status" value="1"/>
</dbReference>
<dbReference type="RefSeq" id="WP_214505190.1">
    <property type="nucleotide sequence ID" value="NZ_JAHEPS010000001.1"/>
</dbReference>
<keyword evidence="4" id="KW-1185">Reference proteome</keyword>
<feature type="transmembrane region" description="Helical" evidence="1">
    <location>
        <begin position="36"/>
        <end position="57"/>
    </location>
</feature>
<gene>
    <name evidence="3" type="ORF">KJI95_00325</name>
</gene>
<keyword evidence="1" id="KW-1133">Transmembrane helix</keyword>
<name>A0ABS5UY11_9GAMM</name>
<protein>
    <submittedName>
        <fullName evidence="3">YdcF family protein</fullName>
    </submittedName>
</protein>
<organism evidence="3 4">
    <name type="scientific">Shewanella jiangmenensis</name>
    <dbReference type="NCBI Taxonomy" id="2837387"/>
    <lineage>
        <taxon>Bacteria</taxon>
        <taxon>Pseudomonadati</taxon>
        <taxon>Pseudomonadota</taxon>
        <taxon>Gammaproteobacteria</taxon>
        <taxon>Alteromonadales</taxon>
        <taxon>Shewanellaceae</taxon>
        <taxon>Shewanella</taxon>
    </lineage>
</organism>
<evidence type="ECO:0000256" key="1">
    <source>
        <dbReference type="SAM" id="Phobius"/>
    </source>
</evidence>
<dbReference type="Proteomes" id="UP001195903">
    <property type="component" value="Unassembled WGS sequence"/>
</dbReference>
<reference evidence="3 4" key="1">
    <citation type="submission" date="2021-05" db="EMBL/GenBank/DDBJ databases">
        <title>Shewanella sp. JM162201.</title>
        <authorList>
            <person name="Xu S."/>
            <person name="Li A."/>
        </authorList>
    </citation>
    <scope>NUCLEOTIDE SEQUENCE [LARGE SCALE GENOMIC DNA]</scope>
    <source>
        <strain evidence="3 4">JM162201</strain>
    </source>
</reference>
<dbReference type="CDD" id="cd06259">
    <property type="entry name" value="YdcF-like"/>
    <property type="match status" value="1"/>
</dbReference>
<dbReference type="PANTHER" id="PTHR30336:SF4">
    <property type="entry name" value="ENVELOPE BIOGENESIS FACTOR ELYC"/>
    <property type="match status" value="1"/>
</dbReference>
<dbReference type="InterPro" id="IPR014729">
    <property type="entry name" value="Rossmann-like_a/b/a_fold"/>
</dbReference>
<dbReference type="Gene3D" id="3.40.50.620">
    <property type="entry name" value="HUPs"/>
    <property type="match status" value="1"/>
</dbReference>
<evidence type="ECO:0000313" key="4">
    <source>
        <dbReference type="Proteomes" id="UP001195903"/>
    </source>
</evidence>
<accession>A0ABS5UY11</accession>
<keyword evidence="1" id="KW-0472">Membrane</keyword>
<evidence type="ECO:0000313" key="3">
    <source>
        <dbReference type="EMBL" id="MBT1442974.1"/>
    </source>
</evidence>
<sequence length="245" mass="26975">MFWLKKVVSLLVMPLPLVTLLLGISLFLGYRHRHHLARFALVLAMALLVFLSSSIGSRLITLPLESRYAVNSLPIEGACTVMVLGSGHEDAIAGTAVHKLSAIALARLTEGLRQLKLGNQCRLVLSGFSGGLNETSHAETMKAAAIELGVEPERILLLPDAMDTLEEARSLKPLGIEHIRLVTSAAHMPRAMAMFSHEGISASAAPTDFTARSGYWWRLDARELYTSQRAIHEYVGMLWFSLRYQ</sequence>
<feature type="transmembrane region" description="Helical" evidence="1">
    <location>
        <begin position="7"/>
        <end position="30"/>
    </location>
</feature>
<dbReference type="InterPro" id="IPR003848">
    <property type="entry name" value="DUF218"/>
</dbReference>